<evidence type="ECO:0000256" key="4">
    <source>
        <dbReference type="SAM" id="MobiDB-lite"/>
    </source>
</evidence>
<dbReference type="EMBL" id="AZHD01000002">
    <property type="protein sequence ID" value="OAA66668.1"/>
    <property type="molecule type" value="Genomic_DNA"/>
</dbReference>
<dbReference type="InterPro" id="IPR050745">
    <property type="entry name" value="Multifunctional_regulatory"/>
</dbReference>
<dbReference type="SMART" id="SM00248">
    <property type="entry name" value="ANK"/>
    <property type="match status" value="3"/>
</dbReference>
<proteinExistence type="predicted"/>
<dbReference type="OrthoDB" id="341259at2759"/>
<dbReference type="PROSITE" id="PS50088">
    <property type="entry name" value="ANK_REPEAT"/>
    <property type="match status" value="1"/>
</dbReference>
<sequence length="517" mass="56515">METLPNELIFMVGTMLARSDLAAFSRTNRTSLERLEPLLYRLHALPTDPARTRSAVLWTTGHAHPDTPETQKMALTTLDKVARFCHLTPGILDGCFTMRYVAALLGSKDWRQLYAIQRWARLRLPHTLYLTPLHVATWNGADDVVLWLLEHGADVDVPIRQTSITALCLAVLRNRISTALLLLAHNADPAAPHIVNAHHVHDTRSAPTVVHLACARGLAELADQCLATKCIHADPTDLLKYYQSDGEADTPAVVAMLLRHGADASDDIFAAFLHSSKWLSAWELLASPTFYGHMTAERAGRILSEVIRVGGRPPGANIETAERMVRRLLDRGADPNLGSLLWRCSSALSYASVLKLLPPFIEAGMVVQRPPPKGTKTKKSTATRRARRPPHGAGQPSSTLSSPCGGTLDLLAETSPYEKDQDDEAAAAQLAIVRLLLQHGAAIGGPTRGDALDAYPGDTAAARHGRAGWAWKLCHVLLEHCRTTPPDQRGEDMDAFLNRFAEVEARSRRCTALLDGL</sequence>
<dbReference type="Proteomes" id="UP000076874">
    <property type="component" value="Unassembled WGS sequence"/>
</dbReference>
<feature type="compositionally biased region" description="Polar residues" evidence="4">
    <location>
        <begin position="395"/>
        <end position="404"/>
    </location>
</feature>
<gene>
    <name evidence="5" type="ORF">SPI_01244</name>
</gene>
<feature type="region of interest" description="Disordered" evidence="4">
    <location>
        <begin position="366"/>
        <end position="405"/>
    </location>
</feature>
<evidence type="ECO:0000256" key="2">
    <source>
        <dbReference type="ARBA" id="ARBA00023043"/>
    </source>
</evidence>
<keyword evidence="2 3" id="KW-0040">ANK repeat</keyword>
<reference evidence="5 6" key="1">
    <citation type="journal article" date="2016" name="Genome Biol. Evol.">
        <title>Divergent and convergent evolution of fungal pathogenicity.</title>
        <authorList>
            <person name="Shang Y."/>
            <person name="Xiao G."/>
            <person name="Zheng P."/>
            <person name="Cen K."/>
            <person name="Zhan S."/>
            <person name="Wang C."/>
        </authorList>
    </citation>
    <scope>NUCLEOTIDE SEQUENCE [LARGE SCALE GENOMIC DNA]</scope>
    <source>
        <strain evidence="5 6">RCEF 264</strain>
    </source>
</reference>
<evidence type="ECO:0000256" key="3">
    <source>
        <dbReference type="PROSITE-ProRule" id="PRU00023"/>
    </source>
</evidence>
<dbReference type="PROSITE" id="PS50297">
    <property type="entry name" value="ANK_REP_REGION"/>
    <property type="match status" value="1"/>
</dbReference>
<evidence type="ECO:0000256" key="1">
    <source>
        <dbReference type="ARBA" id="ARBA00022737"/>
    </source>
</evidence>
<feature type="repeat" description="ANK" evidence="3">
    <location>
        <begin position="131"/>
        <end position="160"/>
    </location>
</feature>
<dbReference type="AlphaFoldDB" id="A0A167YTI8"/>
<keyword evidence="6" id="KW-1185">Reference proteome</keyword>
<comment type="caution">
    <text evidence="5">The sequence shown here is derived from an EMBL/GenBank/DDBJ whole genome shotgun (WGS) entry which is preliminary data.</text>
</comment>
<evidence type="ECO:0000313" key="6">
    <source>
        <dbReference type="Proteomes" id="UP000076874"/>
    </source>
</evidence>
<accession>A0A167YTI8</accession>
<evidence type="ECO:0000313" key="5">
    <source>
        <dbReference type="EMBL" id="OAA66668.1"/>
    </source>
</evidence>
<organism evidence="5 6">
    <name type="scientific">Niveomyces insectorum RCEF 264</name>
    <dbReference type="NCBI Taxonomy" id="1081102"/>
    <lineage>
        <taxon>Eukaryota</taxon>
        <taxon>Fungi</taxon>
        <taxon>Dikarya</taxon>
        <taxon>Ascomycota</taxon>
        <taxon>Pezizomycotina</taxon>
        <taxon>Sordariomycetes</taxon>
        <taxon>Hypocreomycetidae</taxon>
        <taxon>Hypocreales</taxon>
        <taxon>Cordycipitaceae</taxon>
        <taxon>Niveomyces</taxon>
    </lineage>
</organism>
<dbReference type="Gene3D" id="1.25.40.20">
    <property type="entry name" value="Ankyrin repeat-containing domain"/>
    <property type="match status" value="1"/>
</dbReference>
<keyword evidence="1" id="KW-0677">Repeat</keyword>
<dbReference type="SUPFAM" id="SSF48403">
    <property type="entry name" value="Ankyrin repeat"/>
    <property type="match status" value="1"/>
</dbReference>
<dbReference type="Pfam" id="PF12796">
    <property type="entry name" value="Ank_2"/>
    <property type="match status" value="1"/>
</dbReference>
<dbReference type="InterPro" id="IPR002110">
    <property type="entry name" value="Ankyrin_rpt"/>
</dbReference>
<dbReference type="PANTHER" id="PTHR24189:SF50">
    <property type="entry name" value="ANKYRIN REPEAT AND SOCS BOX PROTEIN 2"/>
    <property type="match status" value="1"/>
</dbReference>
<feature type="compositionally biased region" description="Basic residues" evidence="4">
    <location>
        <begin position="375"/>
        <end position="390"/>
    </location>
</feature>
<dbReference type="InterPro" id="IPR036770">
    <property type="entry name" value="Ankyrin_rpt-contain_sf"/>
</dbReference>
<name>A0A167YTI8_9HYPO</name>
<protein>
    <submittedName>
        <fullName evidence="5">Ectomycorrhiza-induced ankyrin-domain nacht-domain containing protein</fullName>
    </submittedName>
</protein>
<dbReference type="PANTHER" id="PTHR24189">
    <property type="entry name" value="MYOTROPHIN"/>
    <property type="match status" value="1"/>
</dbReference>